<dbReference type="Gene3D" id="2.40.30.20">
    <property type="match status" value="2"/>
</dbReference>
<dbReference type="Pfam" id="PF00677">
    <property type="entry name" value="Lum_binding"/>
    <property type="match status" value="2"/>
</dbReference>
<protein>
    <recommendedName>
        <fullName evidence="6 10">Riboflavin synthase</fullName>
        <ecNumber evidence="5 10">2.5.1.9</ecNumber>
    </recommendedName>
</protein>
<dbReference type="PIRSF" id="PIRSF000498">
    <property type="entry name" value="Riboflavin_syn_A"/>
    <property type="match status" value="1"/>
</dbReference>
<sequence length="220" mass="23914">MFTGLIEEIGLVKGIRKQGEVMQLSIAAKKVIEGVAIGDSISVNGVCLTVTSFHTNDFTADVMPETYRKSSLSQLTNGRTVNLERAMIAGGRFGGHIVQGHVDGTGHIAARYRDGNAVVFEIQVGDRELLKYVIPKGSITIDGISLTIISVLQNVVKVSVIPHTLAQTALQQRDVGDIVNLEADIIGKYVEHLLKYQVKDIDKPKQSNLSNAFLTEHGFM</sequence>
<evidence type="ECO:0000256" key="10">
    <source>
        <dbReference type="NCBIfam" id="TIGR00187"/>
    </source>
</evidence>
<dbReference type="AlphaFoldDB" id="A0A9J6ZDR7"/>
<proteinExistence type="predicted"/>
<evidence type="ECO:0000256" key="4">
    <source>
        <dbReference type="ARBA" id="ARBA00011233"/>
    </source>
</evidence>
<dbReference type="CDD" id="cd00402">
    <property type="entry name" value="Riboflavin_synthase_like"/>
    <property type="match status" value="1"/>
</dbReference>
<comment type="catalytic activity">
    <reaction evidence="1">
        <text>2 6,7-dimethyl-8-(1-D-ribityl)lumazine + H(+) = 5-amino-6-(D-ribitylamino)uracil + riboflavin</text>
        <dbReference type="Rhea" id="RHEA:20772"/>
        <dbReference type="ChEBI" id="CHEBI:15378"/>
        <dbReference type="ChEBI" id="CHEBI:15934"/>
        <dbReference type="ChEBI" id="CHEBI:57986"/>
        <dbReference type="ChEBI" id="CHEBI:58201"/>
        <dbReference type="EC" id="2.5.1.9"/>
    </reaction>
</comment>
<dbReference type="PANTHER" id="PTHR21098:SF12">
    <property type="entry name" value="RIBOFLAVIN SYNTHASE"/>
    <property type="match status" value="1"/>
</dbReference>
<evidence type="ECO:0000313" key="14">
    <source>
        <dbReference type="Proteomes" id="UP001056756"/>
    </source>
</evidence>
<dbReference type="InterPro" id="IPR017938">
    <property type="entry name" value="Riboflavin_synthase-like_b-brl"/>
</dbReference>
<accession>A0A9J6ZDR7</accession>
<evidence type="ECO:0000256" key="1">
    <source>
        <dbReference type="ARBA" id="ARBA00000968"/>
    </source>
</evidence>
<dbReference type="InterPro" id="IPR001783">
    <property type="entry name" value="Lumazine-bd"/>
</dbReference>
<dbReference type="FunFam" id="2.40.30.20:FF:000003">
    <property type="entry name" value="Riboflavin synthase, alpha subunit"/>
    <property type="match status" value="1"/>
</dbReference>
<dbReference type="PANTHER" id="PTHR21098">
    <property type="entry name" value="RIBOFLAVIN SYNTHASE ALPHA CHAIN"/>
    <property type="match status" value="1"/>
</dbReference>
<dbReference type="InterPro" id="IPR026017">
    <property type="entry name" value="Lumazine-bd_dom"/>
</dbReference>
<feature type="domain" description="Lumazine-binding" evidence="12">
    <location>
        <begin position="1"/>
        <end position="96"/>
    </location>
</feature>
<dbReference type="GO" id="GO:0009231">
    <property type="term" value="P:riboflavin biosynthetic process"/>
    <property type="evidence" value="ECO:0007669"/>
    <property type="project" value="UniProtKB-KW"/>
</dbReference>
<feature type="domain" description="Lumazine-binding" evidence="12">
    <location>
        <begin position="97"/>
        <end position="194"/>
    </location>
</feature>
<organism evidence="13 14">
    <name type="scientific">Candidatus Pristimantibacillus lignocellulolyticus</name>
    <dbReference type="NCBI Taxonomy" id="2994561"/>
    <lineage>
        <taxon>Bacteria</taxon>
        <taxon>Bacillati</taxon>
        <taxon>Bacillota</taxon>
        <taxon>Bacilli</taxon>
        <taxon>Bacillales</taxon>
        <taxon>Paenibacillaceae</taxon>
        <taxon>Candidatus Pristimantibacillus</taxon>
    </lineage>
</organism>
<dbReference type="GO" id="GO:0004746">
    <property type="term" value="F:riboflavin synthase activity"/>
    <property type="evidence" value="ECO:0007669"/>
    <property type="project" value="UniProtKB-UniRule"/>
</dbReference>
<dbReference type="InterPro" id="IPR023366">
    <property type="entry name" value="ATP_synth_asu-like_sf"/>
</dbReference>
<evidence type="ECO:0000256" key="8">
    <source>
        <dbReference type="ARBA" id="ARBA00022679"/>
    </source>
</evidence>
<evidence type="ECO:0000256" key="7">
    <source>
        <dbReference type="ARBA" id="ARBA00022619"/>
    </source>
</evidence>
<comment type="pathway">
    <text evidence="3">Cofactor biosynthesis; riboflavin biosynthesis; riboflavin from 2-hydroxy-3-oxobutyl phosphate and 5-amino-6-(D-ribitylamino)uracil: step 2/2.</text>
</comment>
<dbReference type="NCBIfam" id="TIGR00187">
    <property type="entry name" value="ribE"/>
    <property type="match status" value="1"/>
</dbReference>
<evidence type="ECO:0000259" key="12">
    <source>
        <dbReference type="PROSITE" id="PS51177"/>
    </source>
</evidence>
<evidence type="ECO:0000256" key="3">
    <source>
        <dbReference type="ARBA" id="ARBA00004887"/>
    </source>
</evidence>
<dbReference type="Proteomes" id="UP001056756">
    <property type="component" value="Chromosome"/>
</dbReference>
<evidence type="ECO:0000256" key="2">
    <source>
        <dbReference type="ARBA" id="ARBA00002803"/>
    </source>
</evidence>
<keyword evidence="7" id="KW-0686">Riboflavin biosynthesis</keyword>
<evidence type="ECO:0000256" key="11">
    <source>
        <dbReference type="PROSITE-ProRule" id="PRU00524"/>
    </source>
</evidence>
<comment type="subunit">
    <text evidence="4">Homotrimer.</text>
</comment>
<dbReference type="EC" id="2.5.1.9" evidence="5 10"/>
<evidence type="ECO:0000256" key="6">
    <source>
        <dbReference type="ARBA" id="ARBA00013950"/>
    </source>
</evidence>
<comment type="function">
    <text evidence="2">Catalyzes the dismutation of two molecules of 6,7-dimethyl-8-ribityllumazine, resulting in the formation of riboflavin and 5-amino-6-(D-ribitylamino)uracil.</text>
</comment>
<name>A0A9J6ZDR7_9BACL</name>
<gene>
    <name evidence="13" type="primary">ribE</name>
    <name evidence="13" type="ORF">NAG76_20470</name>
</gene>
<keyword evidence="8 13" id="KW-0808">Transferase</keyword>
<dbReference type="PROSITE" id="PS51177">
    <property type="entry name" value="LUMAZINE_BIND"/>
    <property type="match status" value="2"/>
</dbReference>
<evidence type="ECO:0000256" key="5">
    <source>
        <dbReference type="ARBA" id="ARBA00012827"/>
    </source>
</evidence>
<dbReference type="SUPFAM" id="SSF63380">
    <property type="entry name" value="Riboflavin synthase domain-like"/>
    <property type="match status" value="2"/>
</dbReference>
<keyword evidence="9" id="KW-0677">Repeat</keyword>
<dbReference type="FunFam" id="2.40.30.20:FF:000004">
    <property type="entry name" value="Riboflavin synthase, alpha subunit"/>
    <property type="match status" value="1"/>
</dbReference>
<feature type="repeat" description="Lumazine-binding" evidence="11">
    <location>
        <begin position="1"/>
        <end position="96"/>
    </location>
</feature>
<dbReference type="NCBIfam" id="NF006767">
    <property type="entry name" value="PRK09289.1"/>
    <property type="match status" value="1"/>
</dbReference>
<evidence type="ECO:0000256" key="9">
    <source>
        <dbReference type="ARBA" id="ARBA00022737"/>
    </source>
</evidence>
<dbReference type="KEGG" id="plig:NAG76_20470"/>
<reference evidence="13" key="1">
    <citation type="submission" date="2022-05" db="EMBL/GenBank/DDBJ databases">
        <title>Novel bacterial taxa in a minimal lignocellulolytic consortium and its capacity to transform plastics disclosed by genome-resolved metagenomics.</title>
        <authorList>
            <person name="Rodriguez C.A.D."/>
            <person name="Diaz-Garcia L."/>
            <person name="Herrera K."/>
            <person name="Tarazona N.A."/>
            <person name="Sproer C."/>
            <person name="Overmann J."/>
            <person name="Jimenez D.J."/>
        </authorList>
    </citation>
    <scope>NUCLEOTIDE SEQUENCE</scope>
    <source>
        <strain evidence="13">MAG5</strain>
    </source>
</reference>
<dbReference type="NCBIfam" id="NF009566">
    <property type="entry name" value="PRK13020.1"/>
    <property type="match status" value="1"/>
</dbReference>
<evidence type="ECO:0000313" key="13">
    <source>
        <dbReference type="EMBL" id="URN94167.1"/>
    </source>
</evidence>
<feature type="repeat" description="Lumazine-binding" evidence="11">
    <location>
        <begin position="97"/>
        <end position="194"/>
    </location>
</feature>
<dbReference type="EMBL" id="CP097899">
    <property type="protein sequence ID" value="URN94167.1"/>
    <property type="molecule type" value="Genomic_DNA"/>
</dbReference>